<sequence length="490" mass="53203">MRGGCELTTQPYNKVLIAALLLAGSFITILNQTLMITAIPPIMEEMNITANTAQWLTTVFMLVNGIMIPISAFLLERFTSRQLFMSAMGIFAVGTIVGGIAPNFGVLLMGRVIQSAGAGVMLPLMQTVFLMIFPVNKRGAAMGYIGLVISFAPAIGPALSGWITANYSWRLLFWAILPLAILILIIARFVMRNVTELTYPKVDPISIILSSIGFGGLLYAFTSAGNYGWDSARTIVVLLIGTITLTIFILRQLKMSHPMLEFRVFKDKIFTITTIIGMIMFLGLIGAETLIPLYMQNMRDFTAFESGLVLLPGAVIVAFMSPLTGRIFDKFGARVLAIVGLTIVTAATFGFLFLDTTTTIMFLTVMYAIRMFGLSMVMMPVTTAGLNQMPRHLIPHGAAMNNTMRQVAASVGTAILVTVMTTTAQTAQQEPSISNPNIYGVNVAFLVILALTVIGLILTFYIKKNGPGEENVSNDIQHGEEEGSAKTVNM</sequence>
<evidence type="ECO:0000259" key="9">
    <source>
        <dbReference type="PROSITE" id="PS50850"/>
    </source>
</evidence>
<dbReference type="SUPFAM" id="SSF103473">
    <property type="entry name" value="MFS general substrate transporter"/>
    <property type="match status" value="1"/>
</dbReference>
<keyword evidence="6 8" id="KW-0472">Membrane</keyword>
<dbReference type="InterPro" id="IPR004638">
    <property type="entry name" value="EmrB-like"/>
</dbReference>
<feature type="transmembrane region" description="Helical" evidence="8">
    <location>
        <begin position="335"/>
        <end position="354"/>
    </location>
</feature>
<evidence type="ECO:0000313" key="10">
    <source>
        <dbReference type="EMBL" id="TKD72668.1"/>
    </source>
</evidence>
<name>A0A4V5Q3Q8_9BACL</name>
<dbReference type="Gene3D" id="1.20.1250.20">
    <property type="entry name" value="MFS general substrate transporter like domains"/>
    <property type="match status" value="1"/>
</dbReference>
<feature type="transmembrane region" description="Helical" evidence="8">
    <location>
        <begin position="301"/>
        <end position="323"/>
    </location>
</feature>
<dbReference type="AlphaFoldDB" id="A0A4V5Q3Q8"/>
<feature type="transmembrane region" description="Helical" evidence="8">
    <location>
        <begin position="55"/>
        <end position="75"/>
    </location>
</feature>
<feature type="domain" description="Major facilitator superfamily (MFS) profile" evidence="9">
    <location>
        <begin position="17"/>
        <end position="467"/>
    </location>
</feature>
<feature type="transmembrane region" description="Helical" evidence="8">
    <location>
        <begin position="112"/>
        <end position="132"/>
    </location>
</feature>
<dbReference type="PROSITE" id="PS50850">
    <property type="entry name" value="MFS"/>
    <property type="match status" value="1"/>
</dbReference>
<keyword evidence="4 8" id="KW-0812">Transmembrane</keyword>
<evidence type="ECO:0000256" key="2">
    <source>
        <dbReference type="ARBA" id="ARBA00022448"/>
    </source>
</evidence>
<evidence type="ECO:0000256" key="4">
    <source>
        <dbReference type="ARBA" id="ARBA00022692"/>
    </source>
</evidence>
<feature type="transmembrane region" description="Helical" evidence="8">
    <location>
        <begin position="87"/>
        <end position="106"/>
    </location>
</feature>
<dbReference type="PANTHER" id="PTHR42718">
    <property type="entry name" value="MAJOR FACILITATOR SUPERFAMILY MULTIDRUG TRANSPORTER MFSC"/>
    <property type="match status" value="1"/>
</dbReference>
<evidence type="ECO:0000256" key="5">
    <source>
        <dbReference type="ARBA" id="ARBA00022989"/>
    </source>
</evidence>
<dbReference type="Proteomes" id="UP000310541">
    <property type="component" value="Unassembled WGS sequence"/>
</dbReference>
<feature type="transmembrane region" description="Helical" evidence="8">
    <location>
        <begin position="360"/>
        <end position="386"/>
    </location>
</feature>
<evidence type="ECO:0000256" key="8">
    <source>
        <dbReference type="SAM" id="Phobius"/>
    </source>
</evidence>
<feature type="transmembrane region" description="Helical" evidence="8">
    <location>
        <begin position="144"/>
        <end position="165"/>
    </location>
</feature>
<accession>A0A4V5Q3Q8</accession>
<dbReference type="CDD" id="cd17503">
    <property type="entry name" value="MFS_LmrB_MDR_like"/>
    <property type="match status" value="1"/>
</dbReference>
<dbReference type="InterPro" id="IPR036259">
    <property type="entry name" value="MFS_trans_sf"/>
</dbReference>
<dbReference type="PRINTS" id="PR01036">
    <property type="entry name" value="TCRTETB"/>
</dbReference>
<feature type="transmembrane region" description="Helical" evidence="8">
    <location>
        <begin position="171"/>
        <end position="190"/>
    </location>
</feature>
<dbReference type="Pfam" id="PF07690">
    <property type="entry name" value="MFS_1"/>
    <property type="match status" value="1"/>
</dbReference>
<feature type="transmembrane region" description="Helical" evidence="8">
    <location>
        <begin position="407"/>
        <end position="427"/>
    </location>
</feature>
<feature type="transmembrane region" description="Helical" evidence="8">
    <location>
        <begin position="233"/>
        <end position="250"/>
    </location>
</feature>
<dbReference type="InterPro" id="IPR011701">
    <property type="entry name" value="MFS"/>
</dbReference>
<dbReference type="OrthoDB" id="9816041at2"/>
<evidence type="ECO:0000256" key="3">
    <source>
        <dbReference type="ARBA" id="ARBA00022475"/>
    </source>
</evidence>
<evidence type="ECO:0000313" key="11">
    <source>
        <dbReference type="Proteomes" id="UP000310541"/>
    </source>
</evidence>
<dbReference type="Gene3D" id="1.20.1720.10">
    <property type="entry name" value="Multidrug resistance protein D"/>
    <property type="match status" value="1"/>
</dbReference>
<dbReference type="EMBL" id="SWFM01000001">
    <property type="protein sequence ID" value="TKD72668.1"/>
    <property type="molecule type" value="Genomic_DNA"/>
</dbReference>
<dbReference type="GO" id="GO:0022857">
    <property type="term" value="F:transmembrane transporter activity"/>
    <property type="evidence" value="ECO:0007669"/>
    <property type="project" value="InterPro"/>
</dbReference>
<keyword evidence="5 8" id="KW-1133">Transmembrane helix</keyword>
<feature type="region of interest" description="Disordered" evidence="7">
    <location>
        <begin position="469"/>
        <end position="490"/>
    </location>
</feature>
<keyword evidence="2" id="KW-0813">Transport</keyword>
<dbReference type="InterPro" id="IPR020846">
    <property type="entry name" value="MFS_dom"/>
</dbReference>
<feature type="transmembrane region" description="Helical" evidence="8">
    <location>
        <begin position="439"/>
        <end position="462"/>
    </location>
</feature>
<feature type="transmembrane region" description="Helical" evidence="8">
    <location>
        <begin position="202"/>
        <end position="221"/>
    </location>
</feature>
<keyword evidence="3" id="KW-1003">Cell membrane</keyword>
<protein>
    <submittedName>
        <fullName evidence="10">Multidrug efflux MFS transporter</fullName>
    </submittedName>
</protein>
<organism evidence="10 11">
    <name type="scientific">Guptibacillus hwajinpoensis</name>
    <dbReference type="NCBI Taxonomy" id="208199"/>
    <lineage>
        <taxon>Bacteria</taxon>
        <taxon>Bacillati</taxon>
        <taxon>Bacillota</taxon>
        <taxon>Bacilli</taxon>
        <taxon>Bacillales</taxon>
        <taxon>Guptibacillaceae</taxon>
        <taxon>Guptibacillus</taxon>
    </lineage>
</organism>
<evidence type="ECO:0000256" key="7">
    <source>
        <dbReference type="SAM" id="MobiDB-lite"/>
    </source>
</evidence>
<feature type="transmembrane region" description="Helical" evidence="8">
    <location>
        <begin position="270"/>
        <end position="295"/>
    </location>
</feature>
<comment type="subcellular location">
    <subcellularLocation>
        <location evidence="1">Cell membrane</location>
        <topology evidence="1">Multi-pass membrane protein</topology>
    </subcellularLocation>
</comment>
<evidence type="ECO:0000256" key="6">
    <source>
        <dbReference type="ARBA" id="ARBA00023136"/>
    </source>
</evidence>
<comment type="caution">
    <text evidence="10">The sequence shown here is derived from an EMBL/GenBank/DDBJ whole genome shotgun (WGS) entry which is preliminary data.</text>
</comment>
<gene>
    <name evidence="10" type="ORF">FBF83_06330</name>
</gene>
<reference evidence="10 11" key="1">
    <citation type="submission" date="2019-04" db="EMBL/GenBank/DDBJ databases">
        <title>Genome sequence of Bacillus hwajinpoensis strain Y2.</title>
        <authorList>
            <person name="Fair J.L."/>
            <person name="Maclea K.S."/>
        </authorList>
    </citation>
    <scope>NUCLEOTIDE SEQUENCE [LARGE SCALE GENOMIC DNA]</scope>
    <source>
        <strain evidence="10 11">Y2</strain>
    </source>
</reference>
<dbReference type="GO" id="GO:0005886">
    <property type="term" value="C:plasma membrane"/>
    <property type="evidence" value="ECO:0007669"/>
    <property type="project" value="UniProtKB-SubCell"/>
</dbReference>
<feature type="transmembrane region" description="Helical" evidence="8">
    <location>
        <begin position="12"/>
        <end position="35"/>
    </location>
</feature>
<dbReference type="NCBIfam" id="TIGR00711">
    <property type="entry name" value="efflux_EmrB"/>
    <property type="match status" value="1"/>
</dbReference>
<evidence type="ECO:0000256" key="1">
    <source>
        <dbReference type="ARBA" id="ARBA00004651"/>
    </source>
</evidence>
<proteinExistence type="predicted"/>
<dbReference type="PANTHER" id="PTHR42718:SF24">
    <property type="entry name" value="MAJOR FACILITATOR SUPERFAMILY (MFS) PROFILE DOMAIN-CONTAINING PROTEIN"/>
    <property type="match status" value="1"/>
</dbReference>